<evidence type="ECO:0000256" key="2">
    <source>
        <dbReference type="ARBA" id="ARBA00023002"/>
    </source>
</evidence>
<dbReference type="Gene3D" id="3.40.50.720">
    <property type="entry name" value="NAD(P)-binding Rossmann-like Domain"/>
    <property type="match status" value="1"/>
</dbReference>
<dbReference type="InterPro" id="IPR020904">
    <property type="entry name" value="Sc_DH/Rdtase_CS"/>
</dbReference>
<dbReference type="Pfam" id="PF13561">
    <property type="entry name" value="adh_short_C2"/>
    <property type="match status" value="1"/>
</dbReference>
<dbReference type="PRINTS" id="PR00081">
    <property type="entry name" value="GDHRDH"/>
</dbReference>
<dbReference type="PANTHER" id="PTHR42760:SF5">
    <property type="entry name" value="2-DEHYDRO-3-DEOXY-D-GLUCONATE 5-DEHYDROGENASE"/>
    <property type="match status" value="1"/>
</dbReference>
<dbReference type="SMART" id="SM00822">
    <property type="entry name" value="PKS_KR"/>
    <property type="match status" value="1"/>
</dbReference>
<protein>
    <submittedName>
        <fullName evidence="4">SDR family oxidoreductase</fullName>
    </submittedName>
</protein>
<dbReference type="InterPro" id="IPR057326">
    <property type="entry name" value="KR_dom"/>
</dbReference>
<evidence type="ECO:0000313" key="4">
    <source>
        <dbReference type="EMBL" id="UQN15213.1"/>
    </source>
</evidence>
<evidence type="ECO:0000259" key="3">
    <source>
        <dbReference type="SMART" id="SM00822"/>
    </source>
</evidence>
<sequence length="250" mass="26050">MSLHDRFSLAGKTALVTGGSRGLGKAMARGLVDAGARVVVVARSADAVAATADELGAIGIAADVTAAPAQLLDDAEAALGAPLDIVLHAAGVQHRQAAEHFDPEQWERLLRINLTAPFALSQELGRRQLERGAGGSHIFIGSLTSTISMPQISAYTATKSGVYGVARSLSSEWSGRGIRANAIAPGYFRTELTEAVFTDEQRYAEMLARIPMGRFGDPEELAGAAVFLASDAASYLTGQLITVDGGWTAA</sequence>
<keyword evidence="2" id="KW-0560">Oxidoreductase</keyword>
<dbReference type="PANTHER" id="PTHR42760">
    <property type="entry name" value="SHORT-CHAIN DEHYDROGENASES/REDUCTASES FAMILY MEMBER"/>
    <property type="match status" value="1"/>
</dbReference>
<feature type="domain" description="Ketoreductase" evidence="3">
    <location>
        <begin position="12"/>
        <end position="155"/>
    </location>
</feature>
<comment type="similarity">
    <text evidence="1">Belongs to the short-chain dehydrogenases/reductases (SDR) family.</text>
</comment>
<dbReference type="SUPFAM" id="SSF51735">
    <property type="entry name" value="NAD(P)-binding Rossmann-fold domains"/>
    <property type="match status" value="1"/>
</dbReference>
<organism evidence="4">
    <name type="scientific">Gulosibacter sediminis</name>
    <dbReference type="NCBI Taxonomy" id="1729695"/>
    <lineage>
        <taxon>Bacteria</taxon>
        <taxon>Bacillati</taxon>
        <taxon>Actinomycetota</taxon>
        <taxon>Actinomycetes</taxon>
        <taxon>Micrococcales</taxon>
        <taxon>Microbacteriaceae</taxon>
        <taxon>Gulosibacter</taxon>
    </lineage>
</organism>
<dbReference type="EMBL" id="CP097160">
    <property type="protein sequence ID" value="UQN15213.1"/>
    <property type="molecule type" value="Genomic_DNA"/>
</dbReference>
<reference evidence="4" key="1">
    <citation type="submission" date="2022-05" db="EMBL/GenBank/DDBJ databases">
        <title>Complete genome sequence of toluene-degrading Gulosibacter sediminis strain ACHW.36C.</title>
        <authorList>
            <person name="Wai A.C."/>
            <person name="Lai G.K."/>
            <person name="Griffin S.D."/>
            <person name="Leung F.C."/>
        </authorList>
    </citation>
    <scope>NUCLEOTIDE SEQUENCE [LARGE SCALE GENOMIC DNA]</scope>
    <source>
        <strain evidence="4">ACHW.36C</strain>
    </source>
</reference>
<dbReference type="InterPro" id="IPR002347">
    <property type="entry name" value="SDR_fam"/>
</dbReference>
<name>A0ABY4MXP9_9MICO</name>
<dbReference type="PROSITE" id="PS00061">
    <property type="entry name" value="ADH_SHORT"/>
    <property type="match status" value="1"/>
</dbReference>
<accession>A0ABY4MXP9</accession>
<proteinExistence type="inferred from homology"/>
<evidence type="ECO:0000256" key="1">
    <source>
        <dbReference type="ARBA" id="ARBA00006484"/>
    </source>
</evidence>
<dbReference type="InterPro" id="IPR036291">
    <property type="entry name" value="NAD(P)-bd_dom_sf"/>
</dbReference>
<gene>
    <name evidence="4" type="ORF">M3M28_01710</name>
</gene>